<proteinExistence type="predicted"/>
<feature type="region of interest" description="Disordered" evidence="1">
    <location>
        <begin position="98"/>
        <end position="128"/>
    </location>
</feature>
<dbReference type="EMBL" id="GIFC01014124">
    <property type="protein sequence ID" value="MXU96207.1"/>
    <property type="molecule type" value="Transcribed_RNA"/>
</dbReference>
<protein>
    <submittedName>
        <fullName evidence="2">Putative secreted protein</fullName>
    </submittedName>
</protein>
<name>A0A6B0V220_IXORI</name>
<feature type="compositionally biased region" description="Basic and acidic residues" evidence="1">
    <location>
        <begin position="98"/>
        <end position="113"/>
    </location>
</feature>
<organism evidence="2">
    <name type="scientific">Ixodes ricinus</name>
    <name type="common">Common tick</name>
    <name type="synonym">Acarus ricinus</name>
    <dbReference type="NCBI Taxonomy" id="34613"/>
    <lineage>
        <taxon>Eukaryota</taxon>
        <taxon>Metazoa</taxon>
        <taxon>Ecdysozoa</taxon>
        <taxon>Arthropoda</taxon>
        <taxon>Chelicerata</taxon>
        <taxon>Arachnida</taxon>
        <taxon>Acari</taxon>
        <taxon>Parasitiformes</taxon>
        <taxon>Ixodida</taxon>
        <taxon>Ixodoidea</taxon>
        <taxon>Ixodidae</taxon>
        <taxon>Ixodinae</taxon>
        <taxon>Ixodes</taxon>
    </lineage>
</organism>
<evidence type="ECO:0000313" key="2">
    <source>
        <dbReference type="EMBL" id="MXU96207.1"/>
    </source>
</evidence>
<sequence>MLWWKSSMVMVELTSPRMRACTLSPTSGATSLPNCCSVVRNLLTLFSCRAPSRRLPAVGAPSAEDVSGDVPAGDATAAASAGPLAVVPLLAVLDETPVHDEPGLESDGGDRARTTARPGGLLGQPPGAKGTVVAFTTAPKGGVVLFMLPPCMDETFCSCVGLPGLMSASGESAISAPWSARQDGGGAALFPPEPLPGVADFAVVVSQSR</sequence>
<accession>A0A6B0V220</accession>
<dbReference type="AlphaFoldDB" id="A0A6B0V220"/>
<reference evidence="2" key="1">
    <citation type="submission" date="2019-12" db="EMBL/GenBank/DDBJ databases">
        <title>An insight into the sialome of adult female Ixodes ricinus ticks feeding for 6 days.</title>
        <authorList>
            <person name="Perner J."/>
            <person name="Ribeiro J.M.C."/>
        </authorList>
    </citation>
    <scope>NUCLEOTIDE SEQUENCE</scope>
    <source>
        <strain evidence="2">Semi-engorged</strain>
        <tissue evidence="2">Salivary glands</tissue>
    </source>
</reference>
<evidence type="ECO:0000256" key="1">
    <source>
        <dbReference type="SAM" id="MobiDB-lite"/>
    </source>
</evidence>